<protein>
    <submittedName>
        <fullName evidence="3">Uncharacterized protein</fullName>
    </submittedName>
</protein>
<dbReference type="EMBL" id="AP022610">
    <property type="protein sequence ID" value="BBZ27774.1"/>
    <property type="molecule type" value="Genomic_DNA"/>
</dbReference>
<proteinExistence type="predicted"/>
<dbReference type="Proteomes" id="UP000466517">
    <property type="component" value="Chromosome"/>
</dbReference>
<feature type="region of interest" description="Disordered" evidence="1">
    <location>
        <begin position="35"/>
        <end position="75"/>
    </location>
</feature>
<evidence type="ECO:0000313" key="4">
    <source>
        <dbReference type="Proteomes" id="UP000466517"/>
    </source>
</evidence>
<accession>A0A7I7XF04</accession>
<feature type="signal peptide" evidence="2">
    <location>
        <begin position="1"/>
        <end position="23"/>
    </location>
</feature>
<evidence type="ECO:0000256" key="1">
    <source>
        <dbReference type="SAM" id="MobiDB-lite"/>
    </source>
</evidence>
<dbReference type="KEGG" id="mmag:MMAD_20690"/>
<feature type="compositionally biased region" description="Polar residues" evidence="1">
    <location>
        <begin position="127"/>
        <end position="137"/>
    </location>
</feature>
<sequence>MTVSTHLRIAAGVCVLSTGLTMAGVSAAVAAAETGSDGAGAGAGAKSTQNSKPQDGTGATPDAGSPSPAKPVPNVGDLLRTQVQNGLAGIASTMNSLPKPGLPTAGSFKTPKTTFGGSPTVHGSVPAASSGSVTPNPLSSAGDAAAGAASAAGGALSSAVGAAGQAATSAVGAAGQTVSAAAGAAGQAASTAAGAAGQAATNAALAANDAISTAAETVAVPVAQVVTSVQSMLSSVAGAGAALGQLPADLSDLLGVDGAIPATDGTGSTRALPDAMTAPVTGTGEQPTATLPALPGMANLPGAIPSTTPVLPIRYTAAQANEAAAAAAPSTGENAAGDVLSMVEHVIGAVVASVSLTALLAVALPGLGALVGACAAGIRVGYRQAKAGAELPGTAISRFVGSGPVGVVRSGSQIAWRPRMARPELRRPAAARTLRIVSSAPESAELLDHAV</sequence>
<name>A0A7I7XF04_9MYCO</name>
<dbReference type="AlphaFoldDB" id="A0A7I7XF04"/>
<feature type="chain" id="PRO_5038799226" evidence="2">
    <location>
        <begin position="24"/>
        <end position="451"/>
    </location>
</feature>
<dbReference type="RefSeq" id="WP_220100363.1">
    <property type="nucleotide sequence ID" value="NZ_AP022610.1"/>
</dbReference>
<evidence type="ECO:0000256" key="2">
    <source>
        <dbReference type="SAM" id="SignalP"/>
    </source>
</evidence>
<keyword evidence="4" id="KW-1185">Reference proteome</keyword>
<feature type="region of interest" description="Disordered" evidence="1">
    <location>
        <begin position="92"/>
        <end position="144"/>
    </location>
</feature>
<gene>
    <name evidence="3" type="ORF">MMAD_20690</name>
</gene>
<evidence type="ECO:0000313" key="3">
    <source>
        <dbReference type="EMBL" id="BBZ27774.1"/>
    </source>
</evidence>
<keyword evidence="2" id="KW-0732">Signal</keyword>
<reference evidence="3 4" key="1">
    <citation type="journal article" date="2019" name="Emerg. Microbes Infect.">
        <title>Comprehensive subspecies identification of 175 nontuberculous mycobacteria species based on 7547 genomic profiles.</title>
        <authorList>
            <person name="Matsumoto Y."/>
            <person name="Kinjo T."/>
            <person name="Motooka D."/>
            <person name="Nabeya D."/>
            <person name="Jung N."/>
            <person name="Uechi K."/>
            <person name="Horii T."/>
            <person name="Iida T."/>
            <person name="Fujita J."/>
            <person name="Nakamura S."/>
        </authorList>
    </citation>
    <scope>NUCLEOTIDE SEQUENCE [LARGE SCALE GENOMIC DNA]</scope>
    <source>
        <strain evidence="3 4">JCM 13574</strain>
    </source>
</reference>
<organism evidence="3 4">
    <name type="scientific">Mycolicibacterium madagascariense</name>
    <dbReference type="NCBI Taxonomy" id="212765"/>
    <lineage>
        <taxon>Bacteria</taxon>
        <taxon>Bacillati</taxon>
        <taxon>Actinomycetota</taxon>
        <taxon>Actinomycetes</taxon>
        <taxon>Mycobacteriales</taxon>
        <taxon>Mycobacteriaceae</taxon>
        <taxon>Mycolicibacterium</taxon>
    </lineage>
</organism>